<reference evidence="1 2" key="1">
    <citation type="submission" date="2017-05" db="EMBL/GenBank/DDBJ databases">
        <authorList>
            <person name="Song R."/>
            <person name="Chenine A.L."/>
            <person name="Ruprecht R.M."/>
        </authorList>
    </citation>
    <scope>NUCLEOTIDE SEQUENCE [LARGE SCALE GENOMIC DNA]</scope>
    <source>
        <strain evidence="1 2">S567_C10_BS</strain>
    </source>
</reference>
<evidence type="ECO:0000313" key="1">
    <source>
        <dbReference type="EMBL" id="OTI62975.1"/>
    </source>
</evidence>
<comment type="caution">
    <text evidence="1">The sequence shown here is derived from an EMBL/GenBank/DDBJ whole genome shotgun (WGS) entry which is preliminary data.</text>
</comment>
<evidence type="ECO:0000313" key="2">
    <source>
        <dbReference type="Proteomes" id="UP000194857"/>
    </source>
</evidence>
<dbReference type="Proteomes" id="UP000194857">
    <property type="component" value="Unassembled WGS sequence"/>
</dbReference>
<sequence>MNYLDRAVSTLRTVGILFQPEVQEAPVLKLLDKVAKYDLNKVASIAATLQQSSAFNAVIREKIQGMEISTRFAEITTSFNSIRDDAAEMALWMADGKLDFTEKLKLNWMKLSRGSIPDRFNKIHQSYLEVVKSCGEQLEIEAAILGAYQDFRMALKSAEVEAQQVLSAATDALNQRKADLEAASAAVADATGDDQAARSALELKRDEALRAVQQEDESYQIIKDIADDLKVGYNTAEVVFARLQQAQTVKERLRQRSISFFSTNETVFSGLAAAFTSNSGLAEATNTLEAMKDGMGKSLEALATTGTDQLNQALRSGYGSTLKVESVKALADAVVAFQESSLSLIDELRKESTAAANEIADATETAKRRFTALVAKGQ</sequence>
<dbReference type="AlphaFoldDB" id="A0A241XRK5"/>
<accession>A0A241XRK5</accession>
<gene>
    <name evidence="1" type="ORF">CAZ10_08995</name>
</gene>
<organism evidence="1 2">
    <name type="scientific">Pseudomonas aeruginosa</name>
    <dbReference type="NCBI Taxonomy" id="287"/>
    <lineage>
        <taxon>Bacteria</taxon>
        <taxon>Pseudomonadati</taxon>
        <taxon>Pseudomonadota</taxon>
        <taxon>Gammaproteobacteria</taxon>
        <taxon>Pseudomonadales</taxon>
        <taxon>Pseudomonadaceae</taxon>
        <taxon>Pseudomonas</taxon>
    </lineage>
</organism>
<keyword evidence="1" id="KW-0477">Merozoite</keyword>
<proteinExistence type="predicted"/>
<dbReference type="RefSeq" id="WP_065085844.1">
    <property type="nucleotide sequence ID" value="NZ_NFFZ01000004.1"/>
</dbReference>
<protein>
    <submittedName>
        <fullName evidence="1">Merozoite surface protein 3b</fullName>
    </submittedName>
</protein>
<name>A0A241XRK5_PSEAI</name>
<dbReference type="EMBL" id="NFFZ01000004">
    <property type="protein sequence ID" value="OTI62975.1"/>
    <property type="molecule type" value="Genomic_DNA"/>
</dbReference>